<evidence type="ECO:0000256" key="1">
    <source>
        <dbReference type="ARBA" id="ARBA00022576"/>
    </source>
</evidence>
<feature type="binding site" evidence="5">
    <location>
        <position position="178"/>
    </location>
    <ligand>
        <name>pyridoxal 5'-phosphate</name>
        <dbReference type="ChEBI" id="CHEBI:597326"/>
    </ligand>
</feature>
<dbReference type="InterPro" id="IPR015422">
    <property type="entry name" value="PyrdxlP-dep_Trfase_small"/>
</dbReference>
<dbReference type="GO" id="GO:0006526">
    <property type="term" value="P:L-arginine biosynthetic process"/>
    <property type="evidence" value="ECO:0007669"/>
    <property type="project" value="UniProtKB-UniRule"/>
</dbReference>
<comment type="miscellaneous">
    <text evidence="5">May also have succinyldiaminopimelate aminotransferase activity, thus carrying out the corresponding step in lysine biosynthesis.</text>
</comment>
<dbReference type="HAMAP" id="MF_01107">
    <property type="entry name" value="ArgD_aminotrans_3"/>
    <property type="match status" value="1"/>
</dbReference>
<evidence type="ECO:0000313" key="7">
    <source>
        <dbReference type="EMBL" id="KUK44884.1"/>
    </source>
</evidence>
<organism evidence="8 9">
    <name type="scientific">Methanothrix harundinacea</name>
    <dbReference type="NCBI Taxonomy" id="301375"/>
    <lineage>
        <taxon>Archaea</taxon>
        <taxon>Methanobacteriati</taxon>
        <taxon>Methanobacteriota</taxon>
        <taxon>Stenosarchaea group</taxon>
        <taxon>Methanomicrobia</taxon>
        <taxon>Methanotrichales</taxon>
        <taxon>Methanotrichaceae</taxon>
        <taxon>Methanothrix</taxon>
    </lineage>
</organism>
<feature type="compositionally biased region" description="Basic and acidic residues" evidence="6">
    <location>
        <begin position="18"/>
        <end position="35"/>
    </location>
</feature>
<sequence length="431" mass="46598">MTRKESDEKMNMKTKMKMKSETKTETKTEKGADKMTETPKLDLSVAERTARIVELERESVIQTYTRQPILLVKGAGAKVWDAEGREYLDFVAGVAVNTVGHCHPSVVEAITRQAKELIHTSNLYYTENQVFLAEELKTLTGMDRAFFCNSGAESVEAALKLARRATGRSEIVAAVHSFHGRTLGSLGATYKAVYREPFRPLAEAKFVPYDDPEALAAAVSKETSAVILEPVQGEGGVNVPKPDYLRAAREICDDCGALLILDEVQTGFGRTGKWFGKEHSGVLPDVMTLAKGIAGGLPMGAMLAAESVTDVFQRGDHASTFGGGPLVSAAALASIGVIKTERLVGRSAEMGAYLRSRLNDEIDALEVRGLGLMVGVELAANCPEVVNQARERGVLLNATSEHVLRMVPPLVVGKEEIDRVVTVLGEILEEP</sequence>
<keyword evidence="4 5" id="KW-0663">Pyridoxal phosphate</keyword>
<name>A0A117MCZ1_9EURY</name>
<dbReference type="InterPro" id="IPR005814">
    <property type="entry name" value="Aminotrans_3"/>
</dbReference>
<evidence type="ECO:0000256" key="4">
    <source>
        <dbReference type="ARBA" id="ARBA00022898"/>
    </source>
</evidence>
<dbReference type="EMBL" id="LGFT01000012">
    <property type="protein sequence ID" value="KUK44884.1"/>
    <property type="molecule type" value="Genomic_DNA"/>
</dbReference>
<dbReference type="InterPro" id="IPR015421">
    <property type="entry name" value="PyrdxlP-dep_Trfase_major"/>
</dbReference>
<dbReference type="CDD" id="cd00610">
    <property type="entry name" value="OAT_like"/>
    <property type="match status" value="1"/>
</dbReference>
<feature type="binding site" evidence="5">
    <location>
        <position position="181"/>
    </location>
    <ligand>
        <name>N(2)-acetyl-L-ornithine</name>
        <dbReference type="ChEBI" id="CHEBI:57805"/>
    </ligand>
</feature>
<keyword evidence="5" id="KW-0055">Arginine biosynthesis</keyword>
<evidence type="ECO:0000313" key="9">
    <source>
        <dbReference type="Proteomes" id="UP000053961"/>
    </source>
</evidence>
<dbReference type="EMBL" id="LGHB01000003">
    <property type="protein sequence ID" value="KUK97242.1"/>
    <property type="molecule type" value="Genomic_DNA"/>
</dbReference>
<dbReference type="Gene3D" id="3.90.1150.10">
    <property type="entry name" value="Aspartate Aminotransferase, domain 1"/>
    <property type="match status" value="1"/>
</dbReference>
<dbReference type="SUPFAM" id="SSF53383">
    <property type="entry name" value="PLP-dependent transferases"/>
    <property type="match status" value="1"/>
</dbReference>
<dbReference type="NCBIfam" id="NF002325">
    <property type="entry name" value="PRK01278.1"/>
    <property type="match status" value="1"/>
</dbReference>
<dbReference type="PANTHER" id="PTHR11986">
    <property type="entry name" value="AMINOTRANSFERASE CLASS III"/>
    <property type="match status" value="1"/>
</dbReference>
<evidence type="ECO:0000256" key="6">
    <source>
        <dbReference type="SAM" id="MobiDB-lite"/>
    </source>
</evidence>
<dbReference type="UniPathway" id="UPA00068">
    <property type="reaction ID" value="UER00109"/>
</dbReference>
<comment type="subcellular location">
    <subcellularLocation>
        <location evidence="5">Cytoplasm</location>
    </subcellularLocation>
</comment>
<dbReference type="InterPro" id="IPR015424">
    <property type="entry name" value="PyrdxlP-dep_Trfase"/>
</dbReference>
<dbReference type="GO" id="GO:0042802">
    <property type="term" value="F:identical protein binding"/>
    <property type="evidence" value="ECO:0007669"/>
    <property type="project" value="TreeGrafter"/>
</dbReference>
<dbReference type="FunFam" id="3.40.640.10:FF:000004">
    <property type="entry name" value="Acetylornithine aminotransferase"/>
    <property type="match status" value="1"/>
</dbReference>
<evidence type="ECO:0000313" key="8">
    <source>
        <dbReference type="EMBL" id="KUK97242.1"/>
    </source>
</evidence>
<evidence type="ECO:0000256" key="2">
    <source>
        <dbReference type="ARBA" id="ARBA00022605"/>
    </source>
</evidence>
<evidence type="ECO:0000256" key="5">
    <source>
        <dbReference type="HAMAP-Rule" id="MF_01107"/>
    </source>
</evidence>
<dbReference type="NCBIfam" id="TIGR00707">
    <property type="entry name" value="argD"/>
    <property type="match status" value="1"/>
</dbReference>
<dbReference type="InterPro" id="IPR049704">
    <property type="entry name" value="Aminotrans_3_PPA_site"/>
</dbReference>
<dbReference type="PIRSF" id="PIRSF000521">
    <property type="entry name" value="Transaminase_4ab_Lys_Orn"/>
    <property type="match status" value="1"/>
</dbReference>
<dbReference type="InterPro" id="IPR050103">
    <property type="entry name" value="Class-III_PLP-dep_AT"/>
</dbReference>
<dbReference type="GO" id="GO:0005737">
    <property type="term" value="C:cytoplasm"/>
    <property type="evidence" value="ECO:0007669"/>
    <property type="project" value="UniProtKB-SubCell"/>
</dbReference>
<dbReference type="InterPro" id="IPR004636">
    <property type="entry name" value="AcOrn/SuccOrn_fam"/>
</dbReference>
<dbReference type="Proteomes" id="UP000053961">
    <property type="component" value="Unassembled WGS sequence"/>
</dbReference>
<evidence type="ECO:0000256" key="3">
    <source>
        <dbReference type="ARBA" id="ARBA00022679"/>
    </source>
</evidence>
<feature type="modified residue" description="N6-(pyridoxal phosphate)lysine" evidence="5">
    <location>
        <position position="291"/>
    </location>
</feature>
<feature type="binding site" evidence="5">
    <location>
        <begin position="262"/>
        <end position="265"/>
    </location>
    <ligand>
        <name>pyridoxal 5'-phosphate</name>
        <dbReference type="ChEBI" id="CHEBI:597326"/>
    </ligand>
</feature>
<comment type="pathway">
    <text evidence="5">Amino-acid biosynthesis; L-arginine biosynthesis; N(2)-acetyl-L-ornithine from L-glutamate: step 4/4.</text>
</comment>
<evidence type="ECO:0000313" key="10">
    <source>
        <dbReference type="Proteomes" id="UP000057043"/>
    </source>
</evidence>
<comment type="similarity">
    <text evidence="5">Belongs to the class-III pyridoxal-phosphate-dependent aminotransferase family. ArgD subfamily.</text>
</comment>
<comment type="cofactor">
    <cofactor evidence="5">
        <name>pyridoxal 5'-phosphate</name>
        <dbReference type="ChEBI" id="CHEBI:597326"/>
    </cofactor>
    <text evidence="5">Binds 1 pyridoxal phosphate per subunit.</text>
</comment>
<gene>
    <name evidence="5" type="primary">argD</name>
    <name evidence="7" type="ORF">XD72_0710</name>
    <name evidence="8" type="ORF">XE07_0397</name>
</gene>
<dbReference type="EC" id="2.6.1.11" evidence="5"/>
<dbReference type="Proteomes" id="UP000057043">
    <property type="component" value="Unassembled WGS sequence"/>
</dbReference>
<keyword evidence="2 5" id="KW-0028">Amino-acid biosynthesis</keyword>
<comment type="subunit">
    <text evidence="5">Homodimer.</text>
</comment>
<dbReference type="Gene3D" id="3.40.640.10">
    <property type="entry name" value="Type I PLP-dependent aspartate aminotransferase-like (Major domain)"/>
    <property type="match status" value="1"/>
</dbReference>
<dbReference type="PATRIC" id="fig|301375.6.peg.305"/>
<reference evidence="8" key="1">
    <citation type="journal article" date="2015" name="MBio">
        <title>Genome-resolved metagenomic analysis reveals roles for candidate phyla and other microbial community members in biogeochemical transformations in oil reservoirs.</title>
        <authorList>
            <person name="Hu P."/>
            <person name="Tom L."/>
            <person name="Singh A."/>
            <person name="Thomas B.C."/>
            <person name="Baker B.J."/>
            <person name="Piceno Y.M."/>
            <person name="Andersen G.L."/>
            <person name="Banfield J.F."/>
        </authorList>
    </citation>
    <scope>NUCLEOTIDE SEQUENCE [LARGE SCALE GENOMIC DNA]</scope>
    <source>
        <strain evidence="8">56_747</strain>
    </source>
</reference>
<accession>A0A117MCZ1</accession>
<reference evidence="9 10" key="2">
    <citation type="journal article" date="2015" name="MBio">
        <title>Genome-Resolved Metagenomic Analysis Reveals Roles for Candidate Phyla and Other Microbial Community Members in Biogeochemical Transformations in Oil Reservoirs.</title>
        <authorList>
            <person name="Hu P."/>
            <person name="Tom L."/>
            <person name="Singh A."/>
            <person name="Thomas B.C."/>
            <person name="Baker B.J."/>
            <person name="Piceno Y.M."/>
            <person name="Andersen G.L."/>
            <person name="Banfield J.F."/>
        </authorList>
    </citation>
    <scope>NUCLEOTIDE SEQUENCE [LARGE SCALE GENOMIC DNA]</scope>
    <source>
        <strain evidence="7">57_489</strain>
    </source>
</reference>
<feature type="binding site" evidence="5">
    <location>
        <begin position="151"/>
        <end position="152"/>
    </location>
    <ligand>
        <name>pyridoxal 5'-phosphate</name>
        <dbReference type="ChEBI" id="CHEBI:597326"/>
    </ligand>
</feature>
<dbReference type="Pfam" id="PF00202">
    <property type="entry name" value="Aminotran_3"/>
    <property type="match status" value="1"/>
</dbReference>
<dbReference type="PROSITE" id="PS00600">
    <property type="entry name" value="AA_TRANSFER_CLASS_3"/>
    <property type="match status" value="1"/>
</dbReference>
<dbReference type="GO" id="GO:0003992">
    <property type="term" value="F:N2-acetyl-L-ornithine:2-oxoglutarate 5-aminotransferase activity"/>
    <property type="evidence" value="ECO:0007669"/>
    <property type="project" value="UniProtKB-UniRule"/>
</dbReference>
<feature type="region of interest" description="Disordered" evidence="6">
    <location>
        <begin position="1"/>
        <end position="35"/>
    </location>
</feature>
<dbReference type="AlphaFoldDB" id="A0A117MCZ1"/>
<comment type="caution">
    <text evidence="8">The sequence shown here is derived from an EMBL/GenBank/DDBJ whole genome shotgun (WGS) entry which is preliminary data.</text>
</comment>
<dbReference type="NCBIfam" id="NF002874">
    <property type="entry name" value="PRK03244.1"/>
    <property type="match status" value="1"/>
</dbReference>
<comment type="catalytic activity">
    <reaction evidence="5">
        <text>N(2)-acetyl-L-ornithine + 2-oxoglutarate = N-acetyl-L-glutamate 5-semialdehyde + L-glutamate</text>
        <dbReference type="Rhea" id="RHEA:18049"/>
        <dbReference type="ChEBI" id="CHEBI:16810"/>
        <dbReference type="ChEBI" id="CHEBI:29123"/>
        <dbReference type="ChEBI" id="CHEBI:29985"/>
        <dbReference type="ChEBI" id="CHEBI:57805"/>
        <dbReference type="EC" id="2.6.1.11"/>
    </reaction>
</comment>
<keyword evidence="1 5" id="KW-0032">Aminotransferase</keyword>
<feature type="compositionally biased region" description="Basic and acidic residues" evidence="6">
    <location>
        <begin position="1"/>
        <end position="11"/>
    </location>
</feature>
<feature type="binding site" evidence="5">
    <location>
        <position position="320"/>
    </location>
    <ligand>
        <name>pyridoxal 5'-phosphate</name>
        <dbReference type="ChEBI" id="CHEBI:597326"/>
    </ligand>
</feature>
<proteinExistence type="inferred from homology"/>
<keyword evidence="3 5" id="KW-0808">Transferase</keyword>
<dbReference type="PANTHER" id="PTHR11986:SF79">
    <property type="entry name" value="ACETYLORNITHINE AMINOTRANSFERASE, MITOCHONDRIAL"/>
    <property type="match status" value="1"/>
</dbReference>
<dbReference type="GO" id="GO:0030170">
    <property type="term" value="F:pyridoxal phosphate binding"/>
    <property type="evidence" value="ECO:0007669"/>
    <property type="project" value="InterPro"/>
</dbReference>
<protein>
    <recommendedName>
        <fullName evidence="5">Acetylornithine aminotransferase</fullName>
        <shortName evidence="5">ACOAT</shortName>
        <ecNumber evidence="5">2.6.1.11</ecNumber>
    </recommendedName>
</protein>
<keyword evidence="5" id="KW-0963">Cytoplasm</keyword>
<feature type="binding site" evidence="5">
    <location>
        <position position="319"/>
    </location>
    <ligand>
        <name>N(2)-acetyl-L-ornithine</name>
        <dbReference type="ChEBI" id="CHEBI:57805"/>
    </ligand>
</feature>